<dbReference type="InterPro" id="IPR012533">
    <property type="entry name" value="YcnI-copper_dom"/>
</dbReference>
<gene>
    <name evidence="5" type="ORF">FEK35_02035</name>
</gene>
<dbReference type="Gene3D" id="2.60.40.2230">
    <property type="entry name" value="Uncharacterised protein YcnI-like PF07987, DUF1775"/>
    <property type="match status" value="1"/>
</dbReference>
<keyword evidence="2" id="KW-1133">Transmembrane helix</keyword>
<evidence type="ECO:0000256" key="2">
    <source>
        <dbReference type="SAM" id="Phobius"/>
    </source>
</evidence>
<name>A0A5R8PLK2_9NOCA</name>
<dbReference type="InterPro" id="IPR038507">
    <property type="entry name" value="YcnI-like_sf"/>
</dbReference>
<feature type="region of interest" description="Disordered" evidence="1">
    <location>
        <begin position="163"/>
        <end position="188"/>
    </location>
</feature>
<keyword evidence="2" id="KW-0472">Membrane</keyword>
<accession>A0A5R8PLK2</accession>
<dbReference type="AlphaFoldDB" id="A0A5R8PLK2"/>
<evidence type="ECO:0000313" key="5">
    <source>
        <dbReference type="EMBL" id="TLG17929.1"/>
    </source>
</evidence>
<dbReference type="OrthoDB" id="9810871at2"/>
<feature type="domain" description="YncI copper-binding" evidence="4">
    <location>
        <begin position="29"/>
        <end position="160"/>
    </location>
</feature>
<comment type="caution">
    <text evidence="5">The sequence shown here is derived from an EMBL/GenBank/DDBJ whole genome shotgun (WGS) entry which is preliminary data.</text>
</comment>
<evidence type="ECO:0000256" key="3">
    <source>
        <dbReference type="SAM" id="SignalP"/>
    </source>
</evidence>
<feature type="compositionally biased region" description="Polar residues" evidence="1">
    <location>
        <begin position="176"/>
        <end position="188"/>
    </location>
</feature>
<keyword evidence="2" id="KW-0812">Transmembrane</keyword>
<evidence type="ECO:0000313" key="6">
    <source>
        <dbReference type="Proteomes" id="UP000308349"/>
    </source>
</evidence>
<evidence type="ECO:0000256" key="1">
    <source>
        <dbReference type="SAM" id="MobiDB-lite"/>
    </source>
</evidence>
<keyword evidence="3" id="KW-0732">Signal</keyword>
<feature type="signal peptide" evidence="3">
    <location>
        <begin position="1"/>
        <end position="28"/>
    </location>
</feature>
<feature type="transmembrane region" description="Helical" evidence="2">
    <location>
        <begin position="196"/>
        <end position="217"/>
    </location>
</feature>
<dbReference type="Proteomes" id="UP000308349">
    <property type="component" value="Unassembled WGS sequence"/>
</dbReference>
<sequence length="222" mass="22253">MKTFISRAGCTVALGGGLLALTAGVANAHVTVDAPGAQQGSTAVATFRIPTESETAATTAVTVTVPNLRVAMTEPMPGWTAKVDRNDKSEVTAVTWTADPGNPGVGPGQFQRFAVALGPLPQQDSVSFPTKQTYSDGKVVDWNQPADQGTAANSAPTLTLAAVSGDGPAEHGVKGENQSAAAGSDDTGSIDTTARWLGGIGLAAGLLGLGLGVGSVIRGRQS</sequence>
<evidence type="ECO:0000259" key="4">
    <source>
        <dbReference type="Pfam" id="PF07987"/>
    </source>
</evidence>
<dbReference type="CDD" id="cd08545">
    <property type="entry name" value="YcnI_like"/>
    <property type="match status" value="1"/>
</dbReference>
<feature type="chain" id="PRO_5024332711" evidence="3">
    <location>
        <begin position="29"/>
        <end position="222"/>
    </location>
</feature>
<dbReference type="RefSeq" id="WP_138454684.1">
    <property type="nucleotide sequence ID" value="NZ_VBUU01000001.1"/>
</dbReference>
<reference evidence="5 6" key="1">
    <citation type="submission" date="2019-05" db="EMBL/GenBank/DDBJ databases">
        <title>Genomes sequences of two Nocardia cyriacigeorgica environmental isolates, type strains Nocardia asteroides ATCC 19247 and Nocardia cyriacigeorgica DSM 44484.</title>
        <authorList>
            <person name="Vautrin F."/>
            <person name="Bergeron E."/>
            <person name="Dubost A."/>
            <person name="Abrouk D."/>
            <person name="Rodriguez Nava V."/>
            <person name="Pujic P."/>
        </authorList>
    </citation>
    <scope>NUCLEOTIDE SEQUENCE [LARGE SCALE GENOMIC DNA]</scope>
    <source>
        <strain evidence="5 6">EML 1456</strain>
    </source>
</reference>
<organism evidence="5 6">
    <name type="scientific">Nocardia cyriacigeorgica</name>
    <dbReference type="NCBI Taxonomy" id="135487"/>
    <lineage>
        <taxon>Bacteria</taxon>
        <taxon>Bacillati</taxon>
        <taxon>Actinomycetota</taxon>
        <taxon>Actinomycetes</taxon>
        <taxon>Mycobacteriales</taxon>
        <taxon>Nocardiaceae</taxon>
        <taxon>Nocardia</taxon>
    </lineage>
</organism>
<dbReference type="EMBL" id="VBUU01000001">
    <property type="protein sequence ID" value="TLG17929.1"/>
    <property type="molecule type" value="Genomic_DNA"/>
</dbReference>
<proteinExistence type="predicted"/>
<protein>
    <submittedName>
        <fullName evidence="5">YcnI family protein</fullName>
    </submittedName>
</protein>
<dbReference type="Pfam" id="PF07987">
    <property type="entry name" value="DUF1775"/>
    <property type="match status" value="1"/>
</dbReference>